<feature type="domain" description="Transposase zinc-binding" evidence="1">
    <location>
        <begin position="14"/>
        <end position="53"/>
    </location>
</feature>
<comment type="caution">
    <text evidence="2">The sequence shown here is derived from an EMBL/GenBank/DDBJ whole genome shotgun (WGS) entry which is preliminary data.</text>
</comment>
<protein>
    <recommendedName>
        <fullName evidence="1">Transposase zinc-binding domain-containing protein</fullName>
    </recommendedName>
</protein>
<reference evidence="2" key="1">
    <citation type="journal article" date="2014" name="Front. Microbiol.">
        <title>High frequency of phylogenetically diverse reductive dehalogenase-homologous genes in deep subseafloor sedimentary metagenomes.</title>
        <authorList>
            <person name="Kawai M."/>
            <person name="Futagami T."/>
            <person name="Toyoda A."/>
            <person name="Takaki Y."/>
            <person name="Nishi S."/>
            <person name="Hori S."/>
            <person name="Arai W."/>
            <person name="Tsubouchi T."/>
            <person name="Morono Y."/>
            <person name="Uchiyama I."/>
            <person name="Ito T."/>
            <person name="Fujiyama A."/>
            <person name="Inagaki F."/>
            <person name="Takami H."/>
        </authorList>
    </citation>
    <scope>NUCLEOTIDE SEQUENCE</scope>
    <source>
        <strain evidence="2">Expedition CK06-06</strain>
    </source>
</reference>
<sequence length="53" mass="6119">MSFEIADIFRLNKQKLSYIDNEKWKVINAITSCRTGKLGAHVFKCDSCDHTEI</sequence>
<dbReference type="AlphaFoldDB" id="X1GBY8"/>
<evidence type="ECO:0000313" key="2">
    <source>
        <dbReference type="EMBL" id="GAH42345.1"/>
    </source>
</evidence>
<name>X1GBY8_9ZZZZ</name>
<proteinExistence type="predicted"/>
<organism evidence="2">
    <name type="scientific">marine sediment metagenome</name>
    <dbReference type="NCBI Taxonomy" id="412755"/>
    <lineage>
        <taxon>unclassified sequences</taxon>
        <taxon>metagenomes</taxon>
        <taxon>ecological metagenomes</taxon>
    </lineage>
</organism>
<dbReference type="EMBL" id="BARU01005859">
    <property type="protein sequence ID" value="GAH42345.1"/>
    <property type="molecule type" value="Genomic_DNA"/>
</dbReference>
<evidence type="ECO:0000259" key="1">
    <source>
        <dbReference type="Pfam" id="PF14319"/>
    </source>
</evidence>
<accession>X1GBY8</accession>
<dbReference type="Pfam" id="PF14319">
    <property type="entry name" value="Zn_Tnp_IS91"/>
    <property type="match status" value="1"/>
</dbReference>
<dbReference type="InterPro" id="IPR026889">
    <property type="entry name" value="Zn_Tnp"/>
</dbReference>
<gene>
    <name evidence="2" type="ORF">S03H2_11478</name>
</gene>